<dbReference type="EMBL" id="CP011043">
    <property type="protein sequence ID" value="AJW77938.1"/>
    <property type="molecule type" value="Genomic_DNA"/>
</dbReference>
<feature type="domain" description="Elongation factor G-binding protein C-terminal treble-clef zinc-finger" evidence="1">
    <location>
        <begin position="9"/>
        <end position="159"/>
    </location>
</feature>
<keyword evidence="2" id="KW-0251">Elongation factor</keyword>
<gene>
    <name evidence="2" type="ORF">VO01_01200</name>
</gene>
<evidence type="ECO:0000313" key="3">
    <source>
        <dbReference type="Proteomes" id="UP000032604"/>
    </source>
</evidence>
<evidence type="ECO:0000313" key="2">
    <source>
        <dbReference type="EMBL" id="AJW77938.1"/>
    </source>
</evidence>
<dbReference type="OrthoDB" id="4171838at2"/>
<name>A0A0D5CE80_9MICO</name>
<dbReference type="HOGENOM" id="CLU_116295_0_0_11"/>
<accession>A0A0D5CE80</accession>
<dbReference type="Proteomes" id="UP000032604">
    <property type="component" value="Chromosome"/>
</dbReference>
<dbReference type="PATRIC" id="fig|33014.5.peg.258"/>
<evidence type="ECO:0000259" key="1">
    <source>
        <dbReference type="Pfam" id="PF16571"/>
    </source>
</evidence>
<proteinExistence type="predicted"/>
<dbReference type="KEGG" id="cmh:VO01_01200"/>
<dbReference type="InterPro" id="IPR032330">
    <property type="entry name" value="EF-G-binding_C"/>
</dbReference>
<sequence length="163" mass="17604">MLPLTESAIRASLVNASQREARDLRLPEGFADLAWDRLDFLGWRDPKAPQRGIVVAPVGDELIGVLLQQSSTAPRSRAQCTWCQDVRLPNPVVFYGARRAGAAGRNGNTVGTLVCTDFECSANVRKPRPIPYLGFDPAAATAQLIDDLRNRVAAFAADIASTA</sequence>
<dbReference type="Pfam" id="PF16571">
    <property type="entry name" value="FBP_C"/>
    <property type="match status" value="1"/>
</dbReference>
<organism evidence="2 3">
    <name type="scientific">Clavibacter michiganensis subsp. insidiosus</name>
    <dbReference type="NCBI Taxonomy" id="33014"/>
    <lineage>
        <taxon>Bacteria</taxon>
        <taxon>Bacillati</taxon>
        <taxon>Actinomycetota</taxon>
        <taxon>Actinomycetes</taxon>
        <taxon>Micrococcales</taxon>
        <taxon>Microbacteriaceae</taxon>
        <taxon>Clavibacter</taxon>
    </lineage>
</organism>
<dbReference type="GO" id="GO:0003746">
    <property type="term" value="F:translation elongation factor activity"/>
    <property type="evidence" value="ECO:0007669"/>
    <property type="project" value="UniProtKB-KW"/>
</dbReference>
<reference evidence="2 3" key="1">
    <citation type="journal article" date="2015" name="Genome Announc.">
        <title>Complete Genome Sequence of Clavibacter michiganensis subsp. insidiosus R1-1 Using PacBio Single-Molecule Real-Time Technology.</title>
        <authorList>
            <person name="Lu Y."/>
            <person name="Samac D.A."/>
            <person name="Glazebrook J."/>
            <person name="Ishimaru C.A."/>
        </authorList>
    </citation>
    <scope>NUCLEOTIDE SEQUENCE [LARGE SCALE GENOMIC DNA]</scope>
    <source>
        <strain evidence="2 3">R1-1</strain>
    </source>
</reference>
<keyword evidence="2" id="KW-0648">Protein biosynthesis</keyword>
<dbReference type="AlphaFoldDB" id="A0A0D5CE80"/>
<dbReference type="RefSeq" id="WP_045526290.1">
    <property type="nucleotide sequence ID" value="NZ_CP011043.1"/>
</dbReference>
<protein>
    <submittedName>
        <fullName evidence="2">Translation elongation factor</fullName>
    </submittedName>
</protein>